<accession>Q0TVM5</accession>
<dbReference type="GeneID" id="5983487"/>
<sequence length="215" mass="23970">MAHSRCRYSVRSGNITTSQRCAPAHMHSPHFPHTWWLQDSHQCHHQSNCERSGPSTIHVADPADGASTAGSSGSIVVFILATSWSHPNGWFSPGSKVLSEHFQATWRDANENREQYGFLGNTPGLSTQDDGERQDSKGLTQHEPYEVPAGNWENIYENFRPFGIANTTYPVSTIDSERSKNEKTGSAQWSSGLRDASGKEWKDMYTRMGAKRCVV</sequence>
<protein>
    <submittedName>
        <fullName evidence="2">Uncharacterized protein</fullName>
    </submittedName>
</protein>
<dbReference type="RefSeq" id="XP_001806555.1">
    <property type="nucleotide sequence ID" value="XM_001806503.1"/>
</dbReference>
<feature type="region of interest" description="Disordered" evidence="1">
    <location>
        <begin position="117"/>
        <end position="146"/>
    </location>
</feature>
<dbReference type="KEGG" id="pno:SNOG_16439"/>
<name>Q0TVM5_PHANO</name>
<gene>
    <name evidence="2" type="ORF">SNOG_16439</name>
</gene>
<proteinExistence type="predicted"/>
<dbReference type="AlphaFoldDB" id="Q0TVM5"/>
<evidence type="ECO:0000313" key="2">
    <source>
        <dbReference type="EMBL" id="EAT76137.1"/>
    </source>
</evidence>
<evidence type="ECO:0000313" key="3">
    <source>
        <dbReference type="Proteomes" id="UP000001055"/>
    </source>
</evidence>
<dbReference type="InParanoid" id="Q0TVM5"/>
<reference evidence="3" key="1">
    <citation type="journal article" date="2007" name="Plant Cell">
        <title>Dothideomycete-plant interactions illuminated by genome sequencing and EST analysis of the wheat pathogen Stagonospora nodorum.</title>
        <authorList>
            <person name="Hane J.K."/>
            <person name="Lowe R.G."/>
            <person name="Solomon P.S."/>
            <person name="Tan K.C."/>
            <person name="Schoch C.L."/>
            <person name="Spatafora J.W."/>
            <person name="Crous P.W."/>
            <person name="Kodira C."/>
            <person name="Birren B.W."/>
            <person name="Galagan J.E."/>
            <person name="Torriani S.F."/>
            <person name="McDonald B.A."/>
            <person name="Oliver R.P."/>
        </authorList>
    </citation>
    <scope>NUCLEOTIDE SEQUENCE [LARGE SCALE GENOMIC DNA]</scope>
    <source>
        <strain evidence="3">SN15 / ATCC MYA-4574 / FGSC 10173</strain>
    </source>
</reference>
<dbReference type="EMBL" id="CH445372">
    <property type="protein sequence ID" value="EAT76137.1"/>
    <property type="molecule type" value="Genomic_DNA"/>
</dbReference>
<organism evidence="2 3">
    <name type="scientific">Phaeosphaeria nodorum (strain SN15 / ATCC MYA-4574 / FGSC 10173)</name>
    <name type="common">Glume blotch fungus</name>
    <name type="synonym">Parastagonospora nodorum</name>
    <dbReference type="NCBI Taxonomy" id="321614"/>
    <lineage>
        <taxon>Eukaryota</taxon>
        <taxon>Fungi</taxon>
        <taxon>Dikarya</taxon>
        <taxon>Ascomycota</taxon>
        <taxon>Pezizomycotina</taxon>
        <taxon>Dothideomycetes</taxon>
        <taxon>Pleosporomycetidae</taxon>
        <taxon>Pleosporales</taxon>
        <taxon>Pleosporineae</taxon>
        <taxon>Phaeosphaeriaceae</taxon>
        <taxon>Parastagonospora</taxon>
    </lineage>
</organism>
<evidence type="ECO:0000256" key="1">
    <source>
        <dbReference type="SAM" id="MobiDB-lite"/>
    </source>
</evidence>
<dbReference type="Proteomes" id="UP000001055">
    <property type="component" value="Unassembled WGS sequence"/>
</dbReference>